<gene>
    <name evidence="7" type="ORF">O7R10_00375</name>
</gene>
<dbReference type="PANTHER" id="PTHR33545:SF5">
    <property type="entry name" value="UPF0750 MEMBRANE PROTEIN YITT"/>
    <property type="match status" value="1"/>
</dbReference>
<feature type="transmembrane region" description="Helical" evidence="6">
    <location>
        <begin position="12"/>
        <end position="32"/>
    </location>
</feature>
<feature type="transmembrane region" description="Helical" evidence="6">
    <location>
        <begin position="80"/>
        <end position="102"/>
    </location>
</feature>
<evidence type="ECO:0000256" key="6">
    <source>
        <dbReference type="SAM" id="Phobius"/>
    </source>
</evidence>
<feature type="transmembrane region" description="Helical" evidence="6">
    <location>
        <begin position="228"/>
        <end position="249"/>
    </location>
</feature>
<feature type="transmembrane region" description="Helical" evidence="6">
    <location>
        <begin position="200"/>
        <end position="222"/>
    </location>
</feature>
<evidence type="ECO:0000256" key="3">
    <source>
        <dbReference type="ARBA" id="ARBA00022692"/>
    </source>
</evidence>
<dbReference type="EMBL" id="CP115156">
    <property type="protein sequence ID" value="WBL31509.1"/>
    <property type="molecule type" value="Genomic_DNA"/>
</dbReference>
<comment type="subcellular location">
    <subcellularLocation>
        <location evidence="1">Cell membrane</location>
        <topology evidence="1">Multi-pass membrane protein</topology>
    </subcellularLocation>
</comment>
<dbReference type="PANTHER" id="PTHR33545">
    <property type="entry name" value="UPF0750 MEMBRANE PROTEIN YITT-RELATED"/>
    <property type="match status" value="1"/>
</dbReference>
<keyword evidence="8" id="KW-1185">Reference proteome</keyword>
<keyword evidence="3 6" id="KW-0812">Transmembrane</keyword>
<evidence type="ECO:0000313" key="8">
    <source>
        <dbReference type="Proteomes" id="UP001210120"/>
    </source>
</evidence>
<keyword evidence="5 6" id="KW-0472">Membrane</keyword>
<dbReference type="Proteomes" id="UP001210120">
    <property type="component" value="Chromosome"/>
</dbReference>
<name>A0ABY7M1I6_9MOLU</name>
<evidence type="ECO:0000313" key="7">
    <source>
        <dbReference type="EMBL" id="WBL31509.1"/>
    </source>
</evidence>
<evidence type="ECO:0000256" key="2">
    <source>
        <dbReference type="ARBA" id="ARBA00022475"/>
    </source>
</evidence>
<organism evidence="7 8">
    <name type="scientific">Candidatus Phytoplasma sacchari</name>
    <dbReference type="NCBI Taxonomy" id="2609813"/>
    <lineage>
        <taxon>Bacteria</taxon>
        <taxon>Bacillati</taxon>
        <taxon>Mycoplasmatota</taxon>
        <taxon>Mollicutes</taxon>
        <taxon>Acholeplasmatales</taxon>
        <taxon>Acholeplasmataceae</taxon>
        <taxon>Candidatus Phytoplasma</taxon>
        <taxon>16SrXI (Rice yellow dwarf group)</taxon>
    </lineage>
</organism>
<protein>
    <submittedName>
        <fullName evidence="7">YitT family protein</fullName>
    </submittedName>
</protein>
<keyword evidence="2" id="KW-1003">Cell membrane</keyword>
<accession>A0ABY7M1I6</accession>
<dbReference type="InterPro" id="IPR003740">
    <property type="entry name" value="YitT"/>
</dbReference>
<reference evidence="7" key="1">
    <citation type="submission" date="2022-12" db="EMBL/GenBank/DDBJ databases">
        <title>Genomic Characterization of Candidatus Phytoplasma sacchari in China.</title>
        <authorList>
            <person name="Zhang R.-Y."/>
        </authorList>
    </citation>
    <scope>NUCLEOTIDE SEQUENCE [LARGE SCALE GENOMIC DNA]</scope>
    <source>
        <strain evidence="7">SCWL1</strain>
    </source>
</reference>
<sequence length="268" mass="30486">MLKKKETKIDLKIIAIGIFCSLIYILSDALFVSGQYDIKIYTTGIHGIGDAIAKILKDAGDKGYLVNIPFLFKYTQNNDFNGVFAGLFYGLVNIMLFVFIAFPKLDSKFTINSFINSVFLFIFIIILAQQINGDNGYLKKMRNCFGLFKPEGDFLISFFRIVITSILAGIAHGFSIKIGSSTGGTDIIAKYLSNYKKKDISFYITISNFLICLIAVFILFFFKRELEWKSLILSMTKIFITGYIIYFIVNNFSIKKLIKSNENLFKKI</sequence>
<feature type="transmembrane region" description="Helical" evidence="6">
    <location>
        <begin position="158"/>
        <end position="179"/>
    </location>
</feature>
<proteinExistence type="predicted"/>
<evidence type="ECO:0000256" key="1">
    <source>
        <dbReference type="ARBA" id="ARBA00004651"/>
    </source>
</evidence>
<dbReference type="Pfam" id="PF02588">
    <property type="entry name" value="YitT_membrane"/>
    <property type="match status" value="1"/>
</dbReference>
<feature type="transmembrane region" description="Helical" evidence="6">
    <location>
        <begin position="114"/>
        <end position="131"/>
    </location>
</feature>
<evidence type="ECO:0000256" key="5">
    <source>
        <dbReference type="ARBA" id="ARBA00023136"/>
    </source>
</evidence>
<dbReference type="InterPro" id="IPR051461">
    <property type="entry name" value="UPF0750_membrane"/>
</dbReference>
<keyword evidence="4 6" id="KW-1133">Transmembrane helix</keyword>
<evidence type="ECO:0000256" key="4">
    <source>
        <dbReference type="ARBA" id="ARBA00022989"/>
    </source>
</evidence>